<evidence type="ECO:0000313" key="2">
    <source>
        <dbReference type="Proteomes" id="UP000293137"/>
    </source>
</evidence>
<sequence>MKQPEFFNPLSYTALSDSLARAIMSSELYPMTTVRDESFDGYGIYALFYDGPFHAYHRLAEQNRTQPGTWPIYIGVAAPKALKGTQWRPEDVDKNQPEKGLSNRVRHHAKSIEAVTNLNINDFACKLLTLSFVWAPVAESAMIAAYEPVWNAHVTGFGNHAQGKGRSTGMQTLWDTLHPGRSMNGTPNIRTAQEIADEAEQALEETWQRKFRQ</sequence>
<gene>
    <name evidence="1" type="ORF">MCC10118_0004</name>
</gene>
<name>A0AB74HKD6_BIFLL</name>
<dbReference type="Pfam" id="PF09517">
    <property type="entry name" value="RE_Eco29kI"/>
    <property type="match status" value="1"/>
</dbReference>
<protein>
    <recommendedName>
        <fullName evidence="3">Eco29kI family restriction endonuclease</fullName>
    </recommendedName>
</protein>
<organism evidence="1 2">
    <name type="scientific">Bifidobacterium longum subsp. longum</name>
    <dbReference type="NCBI Taxonomy" id="1679"/>
    <lineage>
        <taxon>Bacteria</taxon>
        <taxon>Bacillati</taxon>
        <taxon>Actinomycetota</taxon>
        <taxon>Actinomycetes</taxon>
        <taxon>Bifidobacteriales</taxon>
        <taxon>Bifidobacteriaceae</taxon>
        <taxon>Bifidobacterium</taxon>
    </lineage>
</organism>
<evidence type="ECO:0008006" key="3">
    <source>
        <dbReference type="Google" id="ProtNLM"/>
    </source>
</evidence>
<comment type="caution">
    <text evidence="1">The sequence shown here is derived from an EMBL/GenBank/DDBJ whole genome shotgun (WGS) entry which is preliminary data.</text>
</comment>
<reference evidence="1 2" key="1">
    <citation type="journal article" date="2018" name="Sci. Rep.">
        <title>Genomic diversity and distribution of Bifidobacterium longum subsp. longum across the human lifespan.</title>
        <authorList>
            <person name="Odamaki T."/>
            <person name="Bottacini F."/>
            <person name="Kato K."/>
            <person name="Mitsuyama E."/>
            <person name="Yoshida K."/>
            <person name="Horigome A."/>
            <person name="Xiao J.Z."/>
            <person name="van Sinderen D."/>
        </authorList>
    </citation>
    <scope>NUCLEOTIDE SEQUENCE [LARGE SCALE GENOMIC DNA]</scope>
    <source>
        <strain evidence="1 2">MCC10118</strain>
    </source>
</reference>
<evidence type="ECO:0000313" key="1">
    <source>
        <dbReference type="EMBL" id="TCF71684.1"/>
    </source>
</evidence>
<dbReference type="RefSeq" id="WP_059280600.1">
    <property type="nucleotide sequence ID" value="NZ_BNHD01000001.1"/>
</dbReference>
<dbReference type="InterPro" id="IPR018575">
    <property type="entry name" value="Restrct_endonuc_II_Eco29kI"/>
</dbReference>
<accession>A0AB74HKD6</accession>
<dbReference type="Proteomes" id="UP000293137">
    <property type="component" value="Unassembled WGS sequence"/>
</dbReference>
<dbReference type="AlphaFoldDB" id="A0AB74HKD6"/>
<dbReference type="EMBL" id="SHTH01000001">
    <property type="protein sequence ID" value="TCF71684.1"/>
    <property type="molecule type" value="Genomic_DNA"/>
</dbReference>
<proteinExistence type="predicted"/>